<evidence type="ECO:0000256" key="1">
    <source>
        <dbReference type="PROSITE-ProRule" id="PRU00266"/>
    </source>
</evidence>
<dbReference type="Gene3D" id="3.30.160.20">
    <property type="match status" value="1"/>
</dbReference>
<proteinExistence type="predicted"/>
<dbReference type="Pfam" id="PF00035">
    <property type="entry name" value="dsrm"/>
    <property type="match status" value="1"/>
</dbReference>
<feature type="domain" description="DRBM" evidence="2">
    <location>
        <begin position="1"/>
        <end position="67"/>
    </location>
</feature>
<dbReference type="PROSITE" id="PS50137">
    <property type="entry name" value="DS_RBD"/>
    <property type="match status" value="1"/>
</dbReference>
<feature type="non-terminal residue" evidence="3">
    <location>
        <position position="1"/>
    </location>
</feature>
<dbReference type="GO" id="GO:0003723">
    <property type="term" value="F:RNA binding"/>
    <property type="evidence" value="ECO:0007669"/>
    <property type="project" value="UniProtKB-UniRule"/>
</dbReference>
<evidence type="ECO:0000259" key="2">
    <source>
        <dbReference type="PROSITE" id="PS50137"/>
    </source>
</evidence>
<feature type="non-terminal residue" evidence="3">
    <location>
        <position position="67"/>
    </location>
</feature>
<reference evidence="3 4" key="1">
    <citation type="journal article" date="2016" name="Mol. Biol. Evol.">
        <title>Comparative Genomics of Early-Diverging Mushroom-Forming Fungi Provides Insights into the Origins of Lignocellulose Decay Capabilities.</title>
        <authorList>
            <person name="Nagy L.G."/>
            <person name="Riley R."/>
            <person name="Tritt A."/>
            <person name="Adam C."/>
            <person name="Daum C."/>
            <person name="Floudas D."/>
            <person name="Sun H."/>
            <person name="Yadav J.S."/>
            <person name="Pangilinan J."/>
            <person name="Larsson K.H."/>
            <person name="Matsuura K."/>
            <person name="Barry K."/>
            <person name="Labutti K."/>
            <person name="Kuo R."/>
            <person name="Ohm R.A."/>
            <person name="Bhattacharya S.S."/>
            <person name="Shirouzu T."/>
            <person name="Yoshinaga Y."/>
            <person name="Martin F.M."/>
            <person name="Grigoriev I.V."/>
            <person name="Hibbett D.S."/>
        </authorList>
    </citation>
    <scope>NUCLEOTIDE SEQUENCE [LARGE SCALE GENOMIC DNA]</scope>
    <source>
        <strain evidence="3 4">HHB14362 ss-1</strain>
    </source>
</reference>
<name>A0A165MZL7_9AGAM</name>
<organism evidence="3 4">
    <name type="scientific">Neolentinus lepideus HHB14362 ss-1</name>
    <dbReference type="NCBI Taxonomy" id="1314782"/>
    <lineage>
        <taxon>Eukaryota</taxon>
        <taxon>Fungi</taxon>
        <taxon>Dikarya</taxon>
        <taxon>Basidiomycota</taxon>
        <taxon>Agaricomycotina</taxon>
        <taxon>Agaricomycetes</taxon>
        <taxon>Gloeophyllales</taxon>
        <taxon>Gloeophyllaceae</taxon>
        <taxon>Neolentinus</taxon>
    </lineage>
</organism>
<evidence type="ECO:0000313" key="4">
    <source>
        <dbReference type="Proteomes" id="UP000076761"/>
    </source>
</evidence>
<evidence type="ECO:0000313" key="3">
    <source>
        <dbReference type="EMBL" id="KZT18983.1"/>
    </source>
</evidence>
<sequence>RILLNNQLQTQASGSVLTWEIQASGPAHMSYWTAIARIDGVEYGRGVGPSRRAAQDSAATYVLQAIK</sequence>
<dbReference type="EMBL" id="KV425654">
    <property type="protein sequence ID" value="KZT18983.1"/>
    <property type="molecule type" value="Genomic_DNA"/>
</dbReference>
<dbReference type="InterPro" id="IPR014720">
    <property type="entry name" value="dsRBD_dom"/>
</dbReference>
<dbReference type="SUPFAM" id="SSF54768">
    <property type="entry name" value="dsRNA-binding domain-like"/>
    <property type="match status" value="1"/>
</dbReference>
<gene>
    <name evidence="3" type="ORF">NEOLEDRAFT_1052492</name>
</gene>
<dbReference type="InParanoid" id="A0A165MZL7"/>
<dbReference type="AlphaFoldDB" id="A0A165MZL7"/>
<accession>A0A165MZL7</accession>
<dbReference type="Proteomes" id="UP000076761">
    <property type="component" value="Unassembled WGS sequence"/>
</dbReference>
<protein>
    <recommendedName>
        <fullName evidence="2">DRBM domain-containing protein</fullName>
    </recommendedName>
</protein>
<keyword evidence="1" id="KW-0694">RNA-binding</keyword>
<dbReference type="OrthoDB" id="112668at2759"/>
<keyword evidence="4" id="KW-1185">Reference proteome</keyword>